<evidence type="ECO:0000313" key="2">
    <source>
        <dbReference type="Proteomes" id="UP001163835"/>
    </source>
</evidence>
<name>A0ACC1THG3_9AGAR</name>
<proteinExistence type="predicted"/>
<dbReference type="EMBL" id="MU796281">
    <property type="protein sequence ID" value="KAJ3804124.1"/>
    <property type="molecule type" value="Genomic_DNA"/>
</dbReference>
<protein>
    <submittedName>
        <fullName evidence="1">Male sterility protein-domain-containing protein</fullName>
    </submittedName>
</protein>
<evidence type="ECO:0000313" key="1">
    <source>
        <dbReference type="EMBL" id="KAJ3804124.1"/>
    </source>
</evidence>
<organism evidence="1 2">
    <name type="scientific">Lentinula aff. lateritia</name>
    <dbReference type="NCBI Taxonomy" id="2804960"/>
    <lineage>
        <taxon>Eukaryota</taxon>
        <taxon>Fungi</taxon>
        <taxon>Dikarya</taxon>
        <taxon>Basidiomycota</taxon>
        <taxon>Agaricomycotina</taxon>
        <taxon>Agaricomycetes</taxon>
        <taxon>Agaricomycetidae</taxon>
        <taxon>Agaricales</taxon>
        <taxon>Marasmiineae</taxon>
        <taxon>Omphalotaceae</taxon>
        <taxon>Lentinula</taxon>
    </lineage>
</organism>
<keyword evidence="2" id="KW-1185">Reference proteome</keyword>
<dbReference type="Proteomes" id="UP001163835">
    <property type="component" value="Unassembled WGS sequence"/>
</dbReference>
<reference evidence="1" key="1">
    <citation type="submission" date="2022-09" db="EMBL/GenBank/DDBJ databases">
        <title>A Global Phylogenomic Analysis of the Shiitake Genus Lentinula.</title>
        <authorList>
            <consortium name="DOE Joint Genome Institute"/>
            <person name="Sierra-Patev S."/>
            <person name="Min B."/>
            <person name="Naranjo-Ortiz M."/>
            <person name="Looney B."/>
            <person name="Konkel Z."/>
            <person name="Slot J.C."/>
            <person name="Sakamoto Y."/>
            <person name="Steenwyk J.L."/>
            <person name="Rokas A."/>
            <person name="Carro J."/>
            <person name="Camarero S."/>
            <person name="Ferreira P."/>
            <person name="Molpeceres G."/>
            <person name="Ruiz-Duenas F.J."/>
            <person name="Serrano A."/>
            <person name="Henrissat B."/>
            <person name="Drula E."/>
            <person name="Hughes K.W."/>
            <person name="Mata J.L."/>
            <person name="Ishikawa N.K."/>
            <person name="Vargas-Isla R."/>
            <person name="Ushijima S."/>
            <person name="Smith C.A."/>
            <person name="Ahrendt S."/>
            <person name="Andreopoulos W."/>
            <person name="He G."/>
            <person name="Labutti K."/>
            <person name="Lipzen A."/>
            <person name="Ng V."/>
            <person name="Riley R."/>
            <person name="Sandor L."/>
            <person name="Barry K."/>
            <person name="Martinez A.T."/>
            <person name="Xiao Y."/>
            <person name="Gibbons J.G."/>
            <person name="Terashima K."/>
            <person name="Grigoriev I.V."/>
            <person name="Hibbett D.S."/>
        </authorList>
    </citation>
    <scope>NUCLEOTIDE SEQUENCE</scope>
    <source>
        <strain evidence="1">TMI1499</strain>
    </source>
</reference>
<gene>
    <name evidence="1" type="ORF">F5876DRAFT_53753</name>
</gene>
<comment type="caution">
    <text evidence="1">The sequence shown here is derived from an EMBL/GenBank/DDBJ whole genome shotgun (WGS) entry which is preliminary data.</text>
</comment>
<sequence>MEVQQKVVAQVVVLTGSTGTLGAHILHDLMHAPDVQCIYALIRGNSDLEYLQASAFQREGLEWQIPLHPKVKLVRYNPEIESLGITEADRKMWQLTSTLTHIIHCAWATHYHLAPLSAFTALIQLTRNLLEFALSSTAMNPHFSFISTTGVSRFKKYSVSALEEVVNFEDIAALDSLQISDWSGYLQSKLIAEQIVLDADKHTRIQTAIIRIGQLTGGVNGSWSTLQWFPALVKSGLITQCLPIGNQMVSWLDSKTAARIVVDLHARAKGILHVVHPIASPWISIMKPIASMLRLPLVPYSQWLDKLNNMHQQRMINTDKFAEQPALALVDFFALGVQEPRSPLEASGLDPVVSISRSKLLSITMASHACQLGESDVKKWCTYWQSTGFLPGFPDC</sequence>
<accession>A0ACC1THG3</accession>